<keyword evidence="2" id="KW-0645">Protease</keyword>
<comment type="similarity">
    <text evidence="1">Belongs to the peptidase A31 family.</text>
</comment>
<dbReference type="AlphaFoldDB" id="A0AAU8GX14"/>
<dbReference type="Pfam" id="PF01750">
    <property type="entry name" value="HycI"/>
    <property type="match status" value="1"/>
</dbReference>
<organism evidence="5">
    <name type="scientific">Thermodesulfovibrio autotrophicus</name>
    <dbReference type="NCBI Taxonomy" id="3118333"/>
    <lineage>
        <taxon>Bacteria</taxon>
        <taxon>Pseudomonadati</taxon>
        <taxon>Nitrospirota</taxon>
        <taxon>Thermodesulfovibrionia</taxon>
        <taxon>Thermodesulfovibrionales</taxon>
        <taxon>Thermodesulfovibrionaceae</taxon>
        <taxon>Thermodesulfovibrio</taxon>
    </lineage>
</organism>
<evidence type="ECO:0000256" key="3">
    <source>
        <dbReference type="ARBA" id="ARBA00022750"/>
    </source>
</evidence>
<dbReference type="NCBIfam" id="TIGR00072">
    <property type="entry name" value="hydrog_prot"/>
    <property type="match status" value="1"/>
</dbReference>
<dbReference type="PANTHER" id="PTHR30302:SF1">
    <property type="entry name" value="HYDROGENASE 2 MATURATION PROTEASE"/>
    <property type="match status" value="1"/>
</dbReference>
<dbReference type="RefSeq" id="WP_353684666.1">
    <property type="nucleotide sequence ID" value="NZ_CP144373.1"/>
</dbReference>
<dbReference type="InterPro" id="IPR000671">
    <property type="entry name" value="Peptidase_A31"/>
</dbReference>
<dbReference type="CDD" id="cd06067">
    <property type="entry name" value="H2MP_MemB-H2evol"/>
    <property type="match status" value="1"/>
</dbReference>
<dbReference type="GO" id="GO:0004190">
    <property type="term" value="F:aspartic-type endopeptidase activity"/>
    <property type="evidence" value="ECO:0007669"/>
    <property type="project" value="UniProtKB-KW"/>
</dbReference>
<reference evidence="5" key="1">
    <citation type="submission" date="2024-01" db="EMBL/GenBank/DDBJ databases">
        <title>The first autotrophic representatives of the genus Thermodesulfovibrio.</title>
        <authorList>
            <person name="Maltseva A.I."/>
            <person name="Elcheninov A.G."/>
            <person name="Kublanov I.V."/>
            <person name="Lebedinsky A.V."/>
            <person name="Frolov E.N."/>
        </authorList>
    </citation>
    <scope>NUCLEOTIDE SEQUENCE</scope>
    <source>
        <strain evidence="5">3907-1M</strain>
    </source>
</reference>
<evidence type="ECO:0000313" key="5">
    <source>
        <dbReference type="EMBL" id="XCH47139.1"/>
    </source>
</evidence>
<evidence type="ECO:0000256" key="4">
    <source>
        <dbReference type="ARBA" id="ARBA00022801"/>
    </source>
</evidence>
<evidence type="ECO:0000256" key="1">
    <source>
        <dbReference type="ARBA" id="ARBA00006814"/>
    </source>
</evidence>
<dbReference type="PANTHER" id="PTHR30302">
    <property type="entry name" value="HYDROGENASE 1 MATURATION PROTEASE"/>
    <property type="match status" value="1"/>
</dbReference>
<accession>A0AAU8GX14</accession>
<gene>
    <name evidence="5" type="ORF">V4D30_02400</name>
</gene>
<dbReference type="GO" id="GO:0016485">
    <property type="term" value="P:protein processing"/>
    <property type="evidence" value="ECO:0007669"/>
    <property type="project" value="TreeGrafter"/>
</dbReference>
<proteinExistence type="inferred from homology"/>
<keyword evidence="3" id="KW-0064">Aspartyl protease</keyword>
<dbReference type="EMBL" id="CP144373">
    <property type="protein sequence ID" value="XCH47139.1"/>
    <property type="molecule type" value="Genomic_DNA"/>
</dbReference>
<dbReference type="KEGG" id="taut:V4D30_02400"/>
<dbReference type="InterPro" id="IPR023430">
    <property type="entry name" value="Pept_HybD-like_dom_sf"/>
</dbReference>
<dbReference type="Gene3D" id="3.40.50.1450">
    <property type="entry name" value="HybD-like"/>
    <property type="match status" value="1"/>
</dbReference>
<evidence type="ECO:0000256" key="2">
    <source>
        <dbReference type="ARBA" id="ARBA00022670"/>
    </source>
</evidence>
<dbReference type="SUPFAM" id="SSF53163">
    <property type="entry name" value="HybD-like"/>
    <property type="match status" value="1"/>
</dbReference>
<sequence length="155" mass="17373">MELNEFLKQIKGRVLIAGIGNPLRGDDAVGSYIVKALSNEKINAILIDCEDKPERFIDKIIQHKPDTVIFIDAVHMNHEPAAVVFLKEENLLHTGISSHQSNLKMCIEYIRSKIKTEIFIIGIQPENTDFGKSVSEKVLGVAEILKNILIQALKK</sequence>
<protein>
    <submittedName>
        <fullName evidence="5">Hydrogenase 3 maturation endopeptidase HyCI</fullName>
    </submittedName>
</protein>
<dbReference type="GO" id="GO:0008047">
    <property type="term" value="F:enzyme activator activity"/>
    <property type="evidence" value="ECO:0007669"/>
    <property type="project" value="InterPro"/>
</dbReference>
<dbReference type="InterPro" id="IPR004420">
    <property type="entry name" value="Pept_A31_hyd_mat_HycI"/>
</dbReference>
<name>A0AAU8GX14_9BACT</name>
<keyword evidence="4" id="KW-0378">Hydrolase</keyword>